<keyword evidence="3" id="KW-0238">DNA-binding</keyword>
<dbReference type="Gene3D" id="1.10.443.10">
    <property type="entry name" value="Intergrase catalytic core"/>
    <property type="match status" value="1"/>
</dbReference>
<sequence length="474" mass="53928">MQHKLHSPSLSCSENIGLLPNRNSPYWNILEYCRHIGLEKLPDGRRHWMARVRCRSGKYKQTRLGLVGLFDQGGLTYEDALTAANQWFRLPEIQAEASEPYAVGGTTRLNYVKSKEGFTIGDALQDFVEWKRVSAAKTYFATSLSLINHHIVPRLGSVLVEEFTGRTFTDFCVDILESPPKRGRKTPGPRVRLEDLSHEALRKRKKTLNTVIGILRLALQMAWENGDIKSERTWRCIRRVPHADTPRQYFLTRSQAKQLLSACRSDLSKLVLAALYTGCRVSELAMLRVRDVGGHVFGVYVAPMKSYRGRYVFLPDEGMSFMLDQIDGKDEEDLVFRMSSGKAWTGCHKHLFKDAVRRAGLPEAFVFHGLRHTYASQLVQAGTPLAVVARQLGHSNTDTVSRTYGHLCCETIEKELSRRFAPLRRVRNDTRLKKLRASLQTDEVPIWSWPVSNRSKASGTLVSLLRAREDELRS</sequence>
<dbReference type="STRING" id="670154.SAMN04488002_0211"/>
<dbReference type="AlphaFoldDB" id="A0A1I6FSA1"/>
<dbReference type="PANTHER" id="PTHR30349">
    <property type="entry name" value="PHAGE INTEGRASE-RELATED"/>
    <property type="match status" value="1"/>
</dbReference>
<feature type="domain" description="Tyr recombinase" evidence="5">
    <location>
        <begin position="246"/>
        <end position="417"/>
    </location>
</feature>
<comment type="similarity">
    <text evidence="1">Belongs to the 'phage' integrase family.</text>
</comment>
<proteinExistence type="inferred from homology"/>
<dbReference type="InterPro" id="IPR013762">
    <property type="entry name" value="Integrase-like_cat_sf"/>
</dbReference>
<dbReference type="CDD" id="cd00796">
    <property type="entry name" value="INT_Rci_Hp1_C"/>
    <property type="match status" value="1"/>
</dbReference>
<evidence type="ECO:0000256" key="1">
    <source>
        <dbReference type="ARBA" id="ARBA00008857"/>
    </source>
</evidence>
<reference evidence="7" key="1">
    <citation type="submission" date="2016-10" db="EMBL/GenBank/DDBJ databases">
        <authorList>
            <person name="Varghese N."/>
            <person name="Submissions S."/>
        </authorList>
    </citation>
    <scope>NUCLEOTIDE SEQUENCE [LARGE SCALE GENOMIC DNA]</scope>
    <source>
        <strain evidence="7">DSM 26921</strain>
    </source>
</reference>
<gene>
    <name evidence="6" type="ORF">SAMN04488002_0211</name>
</gene>
<dbReference type="GO" id="GO:0006310">
    <property type="term" value="P:DNA recombination"/>
    <property type="evidence" value="ECO:0007669"/>
    <property type="project" value="UniProtKB-KW"/>
</dbReference>
<dbReference type="PANTHER" id="PTHR30349:SF64">
    <property type="entry name" value="PROPHAGE INTEGRASE INTD-RELATED"/>
    <property type="match status" value="1"/>
</dbReference>
<dbReference type="Pfam" id="PF00589">
    <property type="entry name" value="Phage_integrase"/>
    <property type="match status" value="1"/>
</dbReference>
<protein>
    <submittedName>
        <fullName evidence="6">Phage integrase family protein</fullName>
    </submittedName>
</protein>
<dbReference type="InterPro" id="IPR002104">
    <property type="entry name" value="Integrase_catalytic"/>
</dbReference>
<keyword evidence="4" id="KW-0233">DNA recombination</keyword>
<keyword evidence="2" id="KW-0229">DNA integration</keyword>
<evidence type="ECO:0000256" key="4">
    <source>
        <dbReference type="ARBA" id="ARBA00023172"/>
    </source>
</evidence>
<organism evidence="6 7">
    <name type="scientific">Litoreibacter janthinus</name>
    <dbReference type="NCBI Taxonomy" id="670154"/>
    <lineage>
        <taxon>Bacteria</taxon>
        <taxon>Pseudomonadati</taxon>
        <taxon>Pseudomonadota</taxon>
        <taxon>Alphaproteobacteria</taxon>
        <taxon>Rhodobacterales</taxon>
        <taxon>Roseobacteraceae</taxon>
        <taxon>Litoreibacter</taxon>
    </lineage>
</organism>
<dbReference type="InterPro" id="IPR010998">
    <property type="entry name" value="Integrase_recombinase_N"/>
</dbReference>
<evidence type="ECO:0000256" key="3">
    <source>
        <dbReference type="ARBA" id="ARBA00023125"/>
    </source>
</evidence>
<evidence type="ECO:0000313" key="6">
    <source>
        <dbReference type="EMBL" id="SFR32832.1"/>
    </source>
</evidence>
<dbReference type="SUPFAM" id="SSF56349">
    <property type="entry name" value="DNA breaking-rejoining enzymes"/>
    <property type="match status" value="1"/>
</dbReference>
<keyword evidence="7" id="KW-1185">Reference proteome</keyword>
<evidence type="ECO:0000259" key="5">
    <source>
        <dbReference type="PROSITE" id="PS51898"/>
    </source>
</evidence>
<dbReference type="GO" id="GO:0015074">
    <property type="term" value="P:DNA integration"/>
    <property type="evidence" value="ECO:0007669"/>
    <property type="project" value="UniProtKB-KW"/>
</dbReference>
<accession>A0A1I6FSA1</accession>
<dbReference type="PROSITE" id="PS51898">
    <property type="entry name" value="TYR_RECOMBINASE"/>
    <property type="match status" value="1"/>
</dbReference>
<dbReference type="Proteomes" id="UP000199658">
    <property type="component" value="Unassembled WGS sequence"/>
</dbReference>
<dbReference type="GO" id="GO:0003677">
    <property type="term" value="F:DNA binding"/>
    <property type="evidence" value="ECO:0007669"/>
    <property type="project" value="UniProtKB-KW"/>
</dbReference>
<dbReference type="EMBL" id="FOYO01000001">
    <property type="protein sequence ID" value="SFR32832.1"/>
    <property type="molecule type" value="Genomic_DNA"/>
</dbReference>
<dbReference type="InterPro" id="IPR011010">
    <property type="entry name" value="DNA_brk_join_enz"/>
</dbReference>
<dbReference type="OrthoDB" id="6388170at2"/>
<name>A0A1I6FSA1_9RHOB</name>
<evidence type="ECO:0000256" key="2">
    <source>
        <dbReference type="ARBA" id="ARBA00022908"/>
    </source>
</evidence>
<dbReference type="InterPro" id="IPR050090">
    <property type="entry name" value="Tyrosine_recombinase_XerCD"/>
</dbReference>
<dbReference type="Gene3D" id="1.10.150.130">
    <property type="match status" value="1"/>
</dbReference>
<evidence type="ECO:0000313" key="7">
    <source>
        <dbReference type="Proteomes" id="UP000199658"/>
    </source>
</evidence>